<organism evidence="2 3">
    <name type="scientific">Arachis hypogaea</name>
    <name type="common">Peanut</name>
    <dbReference type="NCBI Taxonomy" id="3818"/>
    <lineage>
        <taxon>Eukaryota</taxon>
        <taxon>Viridiplantae</taxon>
        <taxon>Streptophyta</taxon>
        <taxon>Embryophyta</taxon>
        <taxon>Tracheophyta</taxon>
        <taxon>Spermatophyta</taxon>
        <taxon>Magnoliopsida</taxon>
        <taxon>eudicotyledons</taxon>
        <taxon>Gunneridae</taxon>
        <taxon>Pentapetalae</taxon>
        <taxon>rosids</taxon>
        <taxon>fabids</taxon>
        <taxon>Fabales</taxon>
        <taxon>Fabaceae</taxon>
        <taxon>Papilionoideae</taxon>
        <taxon>50 kb inversion clade</taxon>
        <taxon>dalbergioids sensu lato</taxon>
        <taxon>Dalbergieae</taxon>
        <taxon>Pterocarpus clade</taxon>
        <taxon>Arachis</taxon>
    </lineage>
</organism>
<proteinExistence type="predicted"/>
<name>A0A445BGS4_ARAHY</name>
<sequence>MATPERSPVGIHPRRWKRGPAA</sequence>
<reference evidence="2 3" key="1">
    <citation type="submission" date="2019-01" db="EMBL/GenBank/DDBJ databases">
        <title>Sequencing of cultivated peanut Arachis hypogaea provides insights into genome evolution and oil improvement.</title>
        <authorList>
            <person name="Chen X."/>
        </authorList>
    </citation>
    <scope>NUCLEOTIDE SEQUENCE [LARGE SCALE GENOMIC DNA]</scope>
    <source>
        <strain evidence="3">cv. Fuhuasheng</strain>
        <tissue evidence="2">Leaves</tissue>
    </source>
</reference>
<evidence type="ECO:0000313" key="3">
    <source>
        <dbReference type="Proteomes" id="UP000289738"/>
    </source>
</evidence>
<gene>
    <name evidence="2" type="ORF">Ahy_A09g042781</name>
</gene>
<evidence type="ECO:0000256" key="1">
    <source>
        <dbReference type="SAM" id="MobiDB-lite"/>
    </source>
</evidence>
<feature type="compositionally biased region" description="Basic residues" evidence="1">
    <location>
        <begin position="12"/>
        <end position="22"/>
    </location>
</feature>
<dbReference type="EMBL" id="SDMP01000009">
    <property type="protein sequence ID" value="RYR37868.1"/>
    <property type="molecule type" value="Genomic_DNA"/>
</dbReference>
<feature type="region of interest" description="Disordered" evidence="1">
    <location>
        <begin position="1"/>
        <end position="22"/>
    </location>
</feature>
<keyword evidence="3" id="KW-1185">Reference proteome</keyword>
<evidence type="ECO:0000313" key="2">
    <source>
        <dbReference type="EMBL" id="RYR37868.1"/>
    </source>
</evidence>
<comment type="caution">
    <text evidence="2">The sequence shown here is derived from an EMBL/GenBank/DDBJ whole genome shotgun (WGS) entry which is preliminary data.</text>
</comment>
<accession>A0A445BGS4</accession>
<protein>
    <submittedName>
        <fullName evidence="2">Uncharacterized protein</fullName>
    </submittedName>
</protein>
<dbReference type="AlphaFoldDB" id="A0A445BGS4"/>
<dbReference type="Proteomes" id="UP000289738">
    <property type="component" value="Chromosome A09"/>
</dbReference>